<dbReference type="EMBL" id="BSXT01003288">
    <property type="protein sequence ID" value="GMF53498.1"/>
    <property type="molecule type" value="Genomic_DNA"/>
</dbReference>
<name>A0A9W6Y697_9STRA</name>
<evidence type="ECO:0000313" key="2">
    <source>
        <dbReference type="Proteomes" id="UP001165121"/>
    </source>
</evidence>
<reference evidence="1" key="1">
    <citation type="submission" date="2023-04" db="EMBL/GenBank/DDBJ databases">
        <title>Phytophthora fragariaefolia NBRC 109709.</title>
        <authorList>
            <person name="Ichikawa N."/>
            <person name="Sato H."/>
            <person name="Tonouchi N."/>
        </authorList>
    </citation>
    <scope>NUCLEOTIDE SEQUENCE</scope>
    <source>
        <strain evidence="1">NBRC 109709</strain>
    </source>
</reference>
<organism evidence="1 2">
    <name type="scientific">Phytophthora fragariaefolia</name>
    <dbReference type="NCBI Taxonomy" id="1490495"/>
    <lineage>
        <taxon>Eukaryota</taxon>
        <taxon>Sar</taxon>
        <taxon>Stramenopiles</taxon>
        <taxon>Oomycota</taxon>
        <taxon>Peronosporomycetes</taxon>
        <taxon>Peronosporales</taxon>
        <taxon>Peronosporaceae</taxon>
        <taxon>Phytophthora</taxon>
    </lineage>
</organism>
<comment type="caution">
    <text evidence="1">The sequence shown here is derived from an EMBL/GenBank/DDBJ whole genome shotgun (WGS) entry which is preliminary data.</text>
</comment>
<keyword evidence="2" id="KW-1185">Reference proteome</keyword>
<proteinExistence type="predicted"/>
<dbReference type="AlphaFoldDB" id="A0A9W6Y697"/>
<protein>
    <submittedName>
        <fullName evidence="1">Unnamed protein product</fullName>
    </submittedName>
</protein>
<dbReference type="Proteomes" id="UP001165121">
    <property type="component" value="Unassembled WGS sequence"/>
</dbReference>
<accession>A0A9W6Y697</accession>
<evidence type="ECO:0000313" key="1">
    <source>
        <dbReference type="EMBL" id="GMF53498.1"/>
    </source>
</evidence>
<dbReference type="OrthoDB" id="120815at2759"/>
<sequence>MNTKTFREYLHEPRAICSDWMGIDGTWKVTQLFPHLQEIVRKIPEHFAGRRASTSVKSTADEGTSAVESAILEDVAEYTSLQSAECPTSARKEEALV</sequence>
<gene>
    <name evidence="1" type="ORF">Pfra01_002213600</name>
</gene>